<dbReference type="InterPro" id="IPR011604">
    <property type="entry name" value="PDDEXK-like_dom_sf"/>
</dbReference>
<dbReference type="PROSITE" id="PS50901">
    <property type="entry name" value="FTSK"/>
    <property type="match status" value="1"/>
</dbReference>
<dbReference type="PANTHER" id="PTHR22683:SF1">
    <property type="entry name" value="TYPE VII SECRETION SYSTEM PROTEIN ESSC"/>
    <property type="match status" value="1"/>
</dbReference>
<dbReference type="InterPro" id="IPR038726">
    <property type="entry name" value="PDDEXK_AddAB-type"/>
</dbReference>
<evidence type="ECO:0000256" key="5">
    <source>
        <dbReference type="SAM" id="MobiDB-lite"/>
    </source>
</evidence>
<name>A0A9X3XBL0_9BACT</name>
<evidence type="ECO:0000313" key="8">
    <source>
        <dbReference type="Proteomes" id="UP001151081"/>
    </source>
</evidence>
<evidence type="ECO:0000256" key="3">
    <source>
        <dbReference type="PROSITE-ProRule" id="PRU00289"/>
    </source>
</evidence>
<gene>
    <name evidence="7" type="ORF">KEG57_44730</name>
</gene>
<keyword evidence="1 3" id="KW-0547">Nucleotide-binding</keyword>
<reference evidence="7 8" key="1">
    <citation type="submission" date="2021-04" db="EMBL/GenBank/DDBJ databases">
        <title>Genome analysis of Polyangium sp.</title>
        <authorList>
            <person name="Li Y."/>
            <person name="Wang J."/>
        </authorList>
    </citation>
    <scope>NUCLEOTIDE SEQUENCE [LARGE SCALE GENOMIC DNA]</scope>
    <source>
        <strain evidence="7 8">SDU14</strain>
    </source>
</reference>
<dbReference type="RefSeq" id="WP_272459657.1">
    <property type="nucleotide sequence ID" value="NZ_JAGTJJ010000056.1"/>
</dbReference>
<dbReference type="Gene3D" id="3.90.320.10">
    <property type="match status" value="1"/>
</dbReference>
<dbReference type="InterPro" id="IPR050206">
    <property type="entry name" value="FtsK/SpoIIIE/SftA"/>
</dbReference>
<dbReference type="Gene3D" id="3.40.50.300">
    <property type="entry name" value="P-loop containing nucleotide triphosphate hydrolases"/>
    <property type="match status" value="1"/>
</dbReference>
<dbReference type="GO" id="GO:0005524">
    <property type="term" value="F:ATP binding"/>
    <property type="evidence" value="ECO:0007669"/>
    <property type="project" value="UniProtKB-UniRule"/>
</dbReference>
<dbReference type="EMBL" id="JAGTJJ010000056">
    <property type="protein sequence ID" value="MDC3987654.1"/>
    <property type="molecule type" value="Genomic_DNA"/>
</dbReference>
<sequence>MALSPQPLPLLTLGDDARTSRALPPNPRRGARELSVTEIRNALRCPRVFALGRARGQAVAFPIGASSLGALFHRIAERFARELEAPPEPVRALLPHAPRERVADGLSAWLLSHLVDELEANPSAASMPGEIDDLAEALREFARYLAKQIEGTGHRPAEALRSFLQHAELAVDAVLDASGGVPVRVSGRIDALYCRAKGAVDIVEYKLTDEANQELDQAQVALYRYLLRSALDLDAEPLILRFKPGLIETKLSAVAADGIVERTLLPLLGRMVSWSERPETAPATSRRDLCPTCPVRPACVETYIDALEPRDQPPAGAARPMPDPAGRLTLSPPREPIGALPDDTEGMAEAESLAAQIVAQLKRQGVIASLGRKTVGPRLLRIEVTSPRQRVAQLDRAAQDVEHHLAGYNVRFEREEARRYFTAPRRVPRKVDLETLLARKAAFLRERPGRFVLGEGLDGEVIAGDLADGSSCHLLVAGQTGSGKSVFLRALVVGLCHFHPPAAIRFTLVDPKRVTFGGLTAGIGAHLAGPIVHDVEALLAELDALVAEMEERYTLFEHRKVQSIDDYNDTAPAPLPRRVVVVDEFQDLIASRATRQPFLDAVKRLGSMARAAGIHLVLATQRPDRTTVPGEIKANLGGRIALRVQELVNSRIILDQGGAEELLGKGDFYADLGHGLVRGQAPMA</sequence>
<dbReference type="PROSITE" id="PS00675">
    <property type="entry name" value="SIGMA54_INTERACT_1"/>
    <property type="match status" value="1"/>
</dbReference>
<feature type="region of interest" description="Disordered" evidence="5">
    <location>
        <begin position="309"/>
        <end position="334"/>
    </location>
</feature>
<comment type="caution">
    <text evidence="7">The sequence shown here is derived from an EMBL/GenBank/DDBJ whole genome shotgun (WGS) entry which is preliminary data.</text>
</comment>
<evidence type="ECO:0000313" key="7">
    <source>
        <dbReference type="EMBL" id="MDC3987654.1"/>
    </source>
</evidence>
<protein>
    <submittedName>
        <fullName evidence="7">PD-(D/E)XK nuclease family protein</fullName>
    </submittedName>
</protein>
<dbReference type="InterPro" id="IPR027417">
    <property type="entry name" value="P-loop_NTPase"/>
</dbReference>
<dbReference type="CDD" id="cd01127">
    <property type="entry name" value="TrwB_TraG_TraD_VirD4"/>
    <property type="match status" value="1"/>
</dbReference>
<accession>A0A9X3XBL0</accession>
<keyword evidence="8" id="KW-1185">Reference proteome</keyword>
<evidence type="ECO:0000256" key="2">
    <source>
        <dbReference type="ARBA" id="ARBA00022840"/>
    </source>
</evidence>
<dbReference type="PANTHER" id="PTHR22683">
    <property type="entry name" value="SPORULATION PROTEIN RELATED"/>
    <property type="match status" value="1"/>
</dbReference>
<dbReference type="InterPro" id="IPR002543">
    <property type="entry name" value="FtsK_dom"/>
</dbReference>
<feature type="coiled-coil region" evidence="4">
    <location>
        <begin position="532"/>
        <end position="559"/>
    </location>
</feature>
<proteinExistence type="predicted"/>
<dbReference type="Pfam" id="PF12705">
    <property type="entry name" value="PDDEXK_1"/>
    <property type="match status" value="1"/>
</dbReference>
<feature type="region of interest" description="Disordered" evidence="5">
    <location>
        <begin position="1"/>
        <end position="31"/>
    </location>
</feature>
<feature type="binding site" evidence="3">
    <location>
        <begin position="478"/>
        <end position="485"/>
    </location>
    <ligand>
        <name>ATP</name>
        <dbReference type="ChEBI" id="CHEBI:30616"/>
    </ligand>
</feature>
<evidence type="ECO:0000259" key="6">
    <source>
        <dbReference type="PROSITE" id="PS50901"/>
    </source>
</evidence>
<feature type="domain" description="FtsK" evidence="6">
    <location>
        <begin position="458"/>
        <end position="651"/>
    </location>
</feature>
<dbReference type="SUPFAM" id="SSF52540">
    <property type="entry name" value="P-loop containing nucleoside triphosphate hydrolases"/>
    <property type="match status" value="1"/>
</dbReference>
<dbReference type="InterPro" id="IPR025662">
    <property type="entry name" value="Sigma_54_int_dom_ATP-bd_1"/>
</dbReference>
<organism evidence="7 8">
    <name type="scientific">Polyangium jinanense</name>
    <dbReference type="NCBI Taxonomy" id="2829994"/>
    <lineage>
        <taxon>Bacteria</taxon>
        <taxon>Pseudomonadati</taxon>
        <taxon>Myxococcota</taxon>
        <taxon>Polyangia</taxon>
        <taxon>Polyangiales</taxon>
        <taxon>Polyangiaceae</taxon>
        <taxon>Polyangium</taxon>
    </lineage>
</organism>
<dbReference type="Pfam" id="PF01580">
    <property type="entry name" value="FtsK_SpoIIIE"/>
    <property type="match status" value="2"/>
</dbReference>
<keyword evidence="4" id="KW-0175">Coiled coil</keyword>
<dbReference type="Proteomes" id="UP001151081">
    <property type="component" value="Unassembled WGS sequence"/>
</dbReference>
<dbReference type="AlphaFoldDB" id="A0A9X3XBL0"/>
<evidence type="ECO:0000256" key="1">
    <source>
        <dbReference type="ARBA" id="ARBA00022741"/>
    </source>
</evidence>
<keyword evidence="2 3" id="KW-0067">ATP-binding</keyword>
<evidence type="ECO:0000256" key="4">
    <source>
        <dbReference type="SAM" id="Coils"/>
    </source>
</evidence>
<dbReference type="GO" id="GO:0003677">
    <property type="term" value="F:DNA binding"/>
    <property type="evidence" value="ECO:0007669"/>
    <property type="project" value="InterPro"/>
</dbReference>